<organism evidence="4 5">
    <name type="scientific">Myceligenerans crystallogenes</name>
    <dbReference type="NCBI Taxonomy" id="316335"/>
    <lineage>
        <taxon>Bacteria</taxon>
        <taxon>Bacillati</taxon>
        <taxon>Actinomycetota</taxon>
        <taxon>Actinomycetes</taxon>
        <taxon>Micrococcales</taxon>
        <taxon>Promicromonosporaceae</taxon>
        <taxon>Myceligenerans</taxon>
    </lineage>
</organism>
<keyword evidence="2" id="KW-0808">Transferase</keyword>
<dbReference type="Proteomes" id="UP001501094">
    <property type="component" value="Unassembled WGS sequence"/>
</dbReference>
<keyword evidence="5" id="KW-1185">Reference proteome</keyword>
<evidence type="ECO:0000256" key="1">
    <source>
        <dbReference type="ARBA" id="ARBA00010401"/>
    </source>
</evidence>
<accession>A0ABN2N813</accession>
<dbReference type="RefSeq" id="WP_344100582.1">
    <property type="nucleotide sequence ID" value="NZ_BAAANL010000002.1"/>
</dbReference>
<comment type="caution">
    <text evidence="4">The sequence shown here is derived from an EMBL/GenBank/DDBJ whole genome shotgun (WGS) entry which is preliminary data.</text>
</comment>
<dbReference type="PANTHER" id="PTHR43511">
    <property type="match status" value="1"/>
</dbReference>
<dbReference type="EMBL" id="BAAANL010000002">
    <property type="protein sequence ID" value="GAA1856423.1"/>
    <property type="molecule type" value="Genomic_DNA"/>
</dbReference>
<comment type="similarity">
    <text evidence="1">Belongs to the UDPGP type 1 family.</text>
</comment>
<dbReference type="GO" id="GO:0016779">
    <property type="term" value="F:nucleotidyltransferase activity"/>
    <property type="evidence" value="ECO:0007669"/>
    <property type="project" value="UniProtKB-KW"/>
</dbReference>
<proteinExistence type="inferred from homology"/>
<dbReference type="Pfam" id="PF01704">
    <property type="entry name" value="UDPGP"/>
    <property type="match status" value="1"/>
</dbReference>
<name>A0ABN2N813_9MICO</name>
<evidence type="ECO:0000256" key="2">
    <source>
        <dbReference type="ARBA" id="ARBA00022679"/>
    </source>
</evidence>
<sequence>MSDATAQPHGLQQARDKMTEAGVAPAAVDTFTRFYGILTSGETGLIREDDIEPLTGIPRHADLDIDDAAAAAALGRTAICKLNGGLGTSMGMDRAKSLLPVRSLPRADGASGRTLSFLDVIAGQIRAAREATGARLPLVLMDSFRTSDDTLEALAAYPDLAVDGLPLDFLQNREPKLLADTLEPVAWDADPSLEWCPPGHGDLYAALHANGIVTALLEAGFRYLSVSNSDNLGAAPDARIAGWFAASGAPYAAELCAKTPADVKGGQLVVRRSDGRIVQRETAQTHPDDLAYALDATRHPYFHTNNLWFDLEALAAELDRTGGVLELPLIRNEKTVDPSDATSPAVIQIESAMGAAVGVFEGATAIEVPRSRFLPVKTTNDLLLLRSDVYELTDDFRLTAAFDAEAGETAPLVDLDKRYYKLIDDFTARFEAGAPSLATAESLTVSGDWTFGAGVVARGKASLPDDGAPARVPDGAVVGADGIE</sequence>
<evidence type="ECO:0000313" key="4">
    <source>
        <dbReference type="EMBL" id="GAA1856423.1"/>
    </source>
</evidence>
<protein>
    <submittedName>
        <fullName evidence="4">UTP--glucose-1-phosphate uridylyltransferase</fullName>
    </submittedName>
</protein>
<dbReference type="Gene3D" id="3.90.550.10">
    <property type="entry name" value="Spore Coat Polysaccharide Biosynthesis Protein SpsA, Chain A"/>
    <property type="match status" value="1"/>
</dbReference>
<dbReference type="Gene3D" id="2.160.10.10">
    <property type="entry name" value="Hexapeptide repeat proteins"/>
    <property type="match status" value="1"/>
</dbReference>
<gene>
    <name evidence="4" type="ORF">GCM10009751_12030</name>
</gene>
<dbReference type="InterPro" id="IPR016267">
    <property type="entry name" value="UDPGP_trans"/>
</dbReference>
<keyword evidence="3 4" id="KW-0548">Nucleotidyltransferase</keyword>
<evidence type="ECO:0000313" key="5">
    <source>
        <dbReference type="Proteomes" id="UP001501094"/>
    </source>
</evidence>
<dbReference type="InterPro" id="IPR002618">
    <property type="entry name" value="UDPGP_fam"/>
</dbReference>
<evidence type="ECO:0000256" key="3">
    <source>
        <dbReference type="ARBA" id="ARBA00022695"/>
    </source>
</evidence>
<dbReference type="InterPro" id="IPR029044">
    <property type="entry name" value="Nucleotide-diphossugar_trans"/>
</dbReference>
<reference evidence="4 5" key="1">
    <citation type="journal article" date="2019" name="Int. J. Syst. Evol. Microbiol.">
        <title>The Global Catalogue of Microorganisms (GCM) 10K type strain sequencing project: providing services to taxonomists for standard genome sequencing and annotation.</title>
        <authorList>
            <consortium name="The Broad Institute Genomics Platform"/>
            <consortium name="The Broad Institute Genome Sequencing Center for Infectious Disease"/>
            <person name="Wu L."/>
            <person name="Ma J."/>
        </authorList>
    </citation>
    <scope>NUCLEOTIDE SEQUENCE [LARGE SCALE GENOMIC DNA]</scope>
    <source>
        <strain evidence="4 5">JCM 14326</strain>
    </source>
</reference>
<dbReference type="PIRSF" id="PIRSF000806">
    <property type="entry name" value="UDPGP"/>
    <property type="match status" value="1"/>
</dbReference>
<dbReference type="SUPFAM" id="SSF53448">
    <property type="entry name" value="Nucleotide-diphospho-sugar transferases"/>
    <property type="match status" value="1"/>
</dbReference>